<organism evidence="1 2">
    <name type="scientific">Rhizobium leguminosarum</name>
    <dbReference type="NCBI Taxonomy" id="384"/>
    <lineage>
        <taxon>Bacteria</taxon>
        <taxon>Pseudomonadati</taxon>
        <taxon>Pseudomonadota</taxon>
        <taxon>Alphaproteobacteria</taxon>
        <taxon>Hyphomicrobiales</taxon>
        <taxon>Rhizobiaceae</taxon>
        <taxon>Rhizobium/Agrobacterium group</taxon>
        <taxon>Rhizobium</taxon>
    </lineage>
</organism>
<dbReference type="Proteomes" id="UP000471409">
    <property type="component" value="Unassembled WGS sequence"/>
</dbReference>
<accession>A0A6P0DDW0</accession>
<evidence type="ECO:0008006" key="3">
    <source>
        <dbReference type="Google" id="ProtNLM"/>
    </source>
</evidence>
<evidence type="ECO:0000313" key="1">
    <source>
        <dbReference type="EMBL" id="NEK50065.1"/>
    </source>
</evidence>
<name>A0A6P0DDW0_RHILE</name>
<sequence>MKLRLESFGELRLIDLAGQPVAFPEKGLLTICYLLDRYLQERAGSEYPRSALARFLWDSHDNPDIMANLRKSISRIQARQIELGTELLVFTATGVRIKPDAFVCDLSELANADIGGFLEKLRRLVGVLRQDFLAVLADQSVGGRL</sequence>
<dbReference type="EMBL" id="WXXP01000004">
    <property type="protein sequence ID" value="NEK50065.1"/>
    <property type="molecule type" value="Genomic_DNA"/>
</dbReference>
<comment type="caution">
    <text evidence="1">The sequence shown here is derived from an EMBL/GenBank/DDBJ whole genome shotgun (WGS) entry which is preliminary data.</text>
</comment>
<protein>
    <recommendedName>
        <fullName evidence="3">SARP family transcriptional regulator</fullName>
    </recommendedName>
</protein>
<dbReference type="RefSeq" id="WP_018247040.1">
    <property type="nucleotide sequence ID" value="NZ_CP121638.1"/>
</dbReference>
<evidence type="ECO:0000313" key="2">
    <source>
        <dbReference type="Proteomes" id="UP000471409"/>
    </source>
</evidence>
<dbReference type="AlphaFoldDB" id="A0A6P0DDW0"/>
<reference evidence="1 2" key="1">
    <citation type="submission" date="2020-01" db="EMBL/GenBank/DDBJ databases">
        <title>Rhizobium genotypes associated with high levels of biological nitrogen fixation by grain legumes in a temperate-maritime cropping system.</title>
        <authorList>
            <person name="Maluk M."/>
            <person name="Francesc Ferrando Molina F."/>
            <person name="Lopez Del Egido L."/>
            <person name="Lafos M."/>
            <person name="Langarica-Fuentes A."/>
            <person name="Gebre Yohannes G."/>
            <person name="Young M.W."/>
            <person name="Martin P."/>
            <person name="Gantlett R."/>
            <person name="Kenicer G."/>
            <person name="Hawes C."/>
            <person name="Begg G.S."/>
            <person name="Quilliam R.S."/>
            <person name="Squire G.R."/>
            <person name="Poole P.S."/>
            <person name="Young P.W."/>
            <person name="Iannetta P.M."/>
            <person name="James E.K."/>
        </authorList>
    </citation>
    <scope>NUCLEOTIDE SEQUENCE [LARGE SCALE GENOMIC DNA]</scope>
    <source>
        <strain evidence="1 2">JHI944</strain>
    </source>
</reference>
<gene>
    <name evidence="1" type="ORF">GUK36_11550</name>
</gene>
<proteinExistence type="predicted"/>